<evidence type="ECO:0000313" key="1">
    <source>
        <dbReference type="EMBL" id="NBI28320.1"/>
    </source>
</evidence>
<sequence>MEGWIKLHRQWLDSMTIQSLNAEQQAIALQILLRANHKPAEWVDPSRGSTVKVGVGQLITSRSKIANEWFKNDKNLTEQKTRTTLKRLEKINFLTITSTNWYTLITVVNYGKWQGANQEVNQESNQDLTKTQPGLNQHPNHKQEVKNVKNEKNNKNIYTEEFEIFYKSYPRKIAKKQAFKNWNTRLKEKVNPDDLIKAAKNYAIECERNKTEQKFIKHPSTFIGSNKGFEDYIEVSSNLVDFKPRDKEIDYRDEEIARNRWITNGGDPDEFIYQRGSS</sequence>
<dbReference type="EMBL" id="SIJB01000012">
    <property type="protein sequence ID" value="NBI28320.1"/>
    <property type="molecule type" value="Genomic_DNA"/>
</dbReference>
<organism evidence="1 2">
    <name type="scientific">Chengkuizengella marina</name>
    <dbReference type="NCBI Taxonomy" id="2507566"/>
    <lineage>
        <taxon>Bacteria</taxon>
        <taxon>Bacillati</taxon>
        <taxon>Bacillota</taxon>
        <taxon>Bacilli</taxon>
        <taxon>Bacillales</taxon>
        <taxon>Paenibacillaceae</taxon>
        <taxon>Chengkuizengella</taxon>
    </lineage>
</organism>
<keyword evidence="2" id="KW-1185">Reference proteome</keyword>
<dbReference type="Proteomes" id="UP000448943">
    <property type="component" value="Unassembled WGS sequence"/>
</dbReference>
<reference evidence="1 2" key="1">
    <citation type="submission" date="2019-01" db="EMBL/GenBank/DDBJ databases">
        <title>Chengkuizengella sp. nov., isolated from deep-sea sediment of East Pacific Ocean.</title>
        <authorList>
            <person name="Yang J."/>
            <person name="Lai Q."/>
            <person name="Shao Z."/>
        </authorList>
    </citation>
    <scope>NUCLEOTIDE SEQUENCE [LARGE SCALE GENOMIC DNA]</scope>
    <source>
        <strain evidence="1 2">YPA3-1-1</strain>
    </source>
</reference>
<dbReference type="RefSeq" id="WP_160645100.1">
    <property type="nucleotide sequence ID" value="NZ_SIJB01000012.1"/>
</dbReference>
<dbReference type="OrthoDB" id="1821976at2"/>
<accession>A0A6N9Q1V6</accession>
<evidence type="ECO:0000313" key="2">
    <source>
        <dbReference type="Proteomes" id="UP000448943"/>
    </source>
</evidence>
<protein>
    <submittedName>
        <fullName evidence="1">Uncharacterized protein</fullName>
    </submittedName>
</protein>
<name>A0A6N9Q1V6_9BACL</name>
<proteinExistence type="predicted"/>
<gene>
    <name evidence="1" type="ORF">ERL59_05045</name>
</gene>
<dbReference type="AlphaFoldDB" id="A0A6N9Q1V6"/>
<comment type="caution">
    <text evidence="1">The sequence shown here is derived from an EMBL/GenBank/DDBJ whole genome shotgun (WGS) entry which is preliminary data.</text>
</comment>